<accession>A0AAD5SYI8</accession>
<dbReference type="Proteomes" id="UP001211907">
    <property type="component" value="Unassembled WGS sequence"/>
</dbReference>
<gene>
    <name evidence="2" type="ORF">HK100_000376</name>
</gene>
<reference evidence="2" key="1">
    <citation type="submission" date="2020-05" db="EMBL/GenBank/DDBJ databases">
        <title>Phylogenomic resolution of chytrid fungi.</title>
        <authorList>
            <person name="Stajich J.E."/>
            <person name="Amses K."/>
            <person name="Simmons R."/>
            <person name="Seto K."/>
            <person name="Myers J."/>
            <person name="Bonds A."/>
            <person name="Quandt C.A."/>
            <person name="Barry K."/>
            <person name="Liu P."/>
            <person name="Grigoriev I."/>
            <person name="Longcore J.E."/>
            <person name="James T.Y."/>
        </authorList>
    </citation>
    <scope>NUCLEOTIDE SEQUENCE</scope>
    <source>
        <strain evidence="2">JEL0513</strain>
    </source>
</reference>
<sequence length="353" mass="37628">MLTDLRLEPEEEHTTFTQGLVGITPTVFIRGVVKFTSSKRTVLRSIKVLFHGTAEVGADERRVVAAVAADERTDVAVAAGDNGLGFAIDVSGLALPASQHVGTGRVAYAVGVQVETGGTLLAPSRRHAASEAVDVPRYNVPRLLSAARDTTAFISGVSVAHGLDFRVAVSRTVLVRGQRLVFTVHHVRLLSAGAPVAIAAVSTRIRQDLVLLAPSGQAKRVSSSTLAKGAGKLYQHAPSQNKSDPVEWTGETFASIGNSDNDDDIGILSQTSRLSDSSPQSHQRKKKPNDPSTLLAVSTVDNVADLFSVKHFAELIVGLRNGKEVCFDTPIEFEAVDRDTADWLVTHATKLSR</sequence>
<comment type="caution">
    <text evidence="2">The sequence shown here is derived from an EMBL/GenBank/DDBJ whole genome shotgun (WGS) entry which is preliminary data.</text>
</comment>
<proteinExistence type="predicted"/>
<evidence type="ECO:0000256" key="1">
    <source>
        <dbReference type="SAM" id="MobiDB-lite"/>
    </source>
</evidence>
<name>A0AAD5SYI8_9FUNG</name>
<dbReference type="AlphaFoldDB" id="A0AAD5SYI8"/>
<evidence type="ECO:0000313" key="3">
    <source>
        <dbReference type="Proteomes" id="UP001211907"/>
    </source>
</evidence>
<feature type="compositionally biased region" description="Polar residues" evidence="1">
    <location>
        <begin position="268"/>
        <end position="281"/>
    </location>
</feature>
<protein>
    <submittedName>
        <fullName evidence="2">Uncharacterized protein</fullName>
    </submittedName>
</protein>
<feature type="region of interest" description="Disordered" evidence="1">
    <location>
        <begin position="232"/>
        <end position="293"/>
    </location>
</feature>
<feature type="non-terminal residue" evidence="2">
    <location>
        <position position="353"/>
    </location>
</feature>
<dbReference type="EMBL" id="JADGJH010001073">
    <property type="protein sequence ID" value="KAJ3119311.1"/>
    <property type="molecule type" value="Genomic_DNA"/>
</dbReference>
<evidence type="ECO:0000313" key="2">
    <source>
        <dbReference type="EMBL" id="KAJ3119311.1"/>
    </source>
</evidence>
<organism evidence="2 3">
    <name type="scientific">Physocladia obscura</name>
    <dbReference type="NCBI Taxonomy" id="109957"/>
    <lineage>
        <taxon>Eukaryota</taxon>
        <taxon>Fungi</taxon>
        <taxon>Fungi incertae sedis</taxon>
        <taxon>Chytridiomycota</taxon>
        <taxon>Chytridiomycota incertae sedis</taxon>
        <taxon>Chytridiomycetes</taxon>
        <taxon>Chytridiales</taxon>
        <taxon>Chytriomycetaceae</taxon>
        <taxon>Physocladia</taxon>
    </lineage>
</organism>
<keyword evidence="3" id="KW-1185">Reference proteome</keyword>